<sequence length="315" mass="35386">MLHLLGTNKQTLSFINSRRRHQDLFTGRKQSAVEGYSTHTGGISCLPLQGGARGRTLSGPLEEYRCSLVLSRRAVLRDIGLEEELSIEQAKKKWDNLVRKFRTLKTEKDEIETCIGVQTSTNWPFYETMKKAIIDRENEEEYDESPSPKCESSLETTPNITLKSEKNVYKPAVSQQNLKGDCVTMSRNIKAEKRKYAMQDTDGAHIITLLPNGHHGQMNNTPCSSQCSITSTQQQRTMSHDGIKTLPHSHMCNDMNEYNAFGVVVAAKLQKLDSQQRLFAENIINQALFKGALCQLSENTTLLDASLVNITDDTS</sequence>
<evidence type="ECO:0008006" key="2">
    <source>
        <dbReference type="Google" id="ProtNLM"/>
    </source>
</evidence>
<dbReference type="AlphaFoldDB" id="A0A7R9EPD1"/>
<gene>
    <name evidence="1" type="ORF">TBIB3V08_LOCUS1509</name>
</gene>
<evidence type="ECO:0000313" key="1">
    <source>
        <dbReference type="EMBL" id="CAD7438927.1"/>
    </source>
</evidence>
<organism evidence="1">
    <name type="scientific">Timema bartmani</name>
    <dbReference type="NCBI Taxonomy" id="61472"/>
    <lineage>
        <taxon>Eukaryota</taxon>
        <taxon>Metazoa</taxon>
        <taxon>Ecdysozoa</taxon>
        <taxon>Arthropoda</taxon>
        <taxon>Hexapoda</taxon>
        <taxon>Insecta</taxon>
        <taxon>Pterygota</taxon>
        <taxon>Neoptera</taxon>
        <taxon>Polyneoptera</taxon>
        <taxon>Phasmatodea</taxon>
        <taxon>Timematodea</taxon>
        <taxon>Timematoidea</taxon>
        <taxon>Timematidae</taxon>
        <taxon>Timema</taxon>
    </lineage>
</organism>
<dbReference type="EMBL" id="OD564556">
    <property type="protein sequence ID" value="CAD7438927.1"/>
    <property type="molecule type" value="Genomic_DNA"/>
</dbReference>
<proteinExistence type="predicted"/>
<reference evidence="1" key="1">
    <citation type="submission" date="2020-11" db="EMBL/GenBank/DDBJ databases">
        <authorList>
            <person name="Tran Van P."/>
        </authorList>
    </citation>
    <scope>NUCLEOTIDE SEQUENCE</scope>
</reference>
<protein>
    <recommendedName>
        <fullName evidence="2">MADF domain-containing protein</fullName>
    </recommendedName>
</protein>
<name>A0A7R9EPD1_9NEOP</name>
<accession>A0A7R9EPD1</accession>